<evidence type="ECO:0000313" key="7">
    <source>
        <dbReference type="EMBL" id="PWA80052.1"/>
    </source>
</evidence>
<dbReference type="Pfam" id="PF02365">
    <property type="entry name" value="NAM"/>
    <property type="match status" value="1"/>
</dbReference>
<protein>
    <submittedName>
        <fullName evidence="7">NAC domain-containing protein</fullName>
    </submittedName>
</protein>
<proteinExistence type="predicted"/>
<dbReference type="Proteomes" id="UP000245207">
    <property type="component" value="Unassembled WGS sequence"/>
</dbReference>
<evidence type="ECO:0000256" key="1">
    <source>
        <dbReference type="ARBA" id="ARBA00023015"/>
    </source>
</evidence>
<dbReference type="GO" id="GO:0003677">
    <property type="term" value="F:DNA binding"/>
    <property type="evidence" value="ECO:0007669"/>
    <property type="project" value="UniProtKB-KW"/>
</dbReference>
<feature type="compositionally biased region" description="Basic and acidic residues" evidence="5">
    <location>
        <begin position="263"/>
        <end position="280"/>
    </location>
</feature>
<dbReference type="InterPro" id="IPR036093">
    <property type="entry name" value="NAC_dom_sf"/>
</dbReference>
<gene>
    <name evidence="7" type="ORF">CTI12_AA200670</name>
</gene>
<keyword evidence="3" id="KW-0804">Transcription</keyword>
<keyword evidence="2" id="KW-0238">DNA-binding</keyword>
<evidence type="ECO:0000256" key="2">
    <source>
        <dbReference type="ARBA" id="ARBA00023125"/>
    </source>
</evidence>
<feature type="domain" description="NAC" evidence="6">
    <location>
        <begin position="29"/>
        <end position="196"/>
    </location>
</feature>
<evidence type="ECO:0000256" key="4">
    <source>
        <dbReference type="ARBA" id="ARBA00023242"/>
    </source>
</evidence>
<evidence type="ECO:0000259" key="6">
    <source>
        <dbReference type="PROSITE" id="PS51005"/>
    </source>
</evidence>
<dbReference type="InterPro" id="IPR003441">
    <property type="entry name" value="NAC-dom"/>
</dbReference>
<dbReference type="EMBL" id="PKPP01001772">
    <property type="protein sequence ID" value="PWA80052.1"/>
    <property type="molecule type" value="Genomic_DNA"/>
</dbReference>
<evidence type="ECO:0000256" key="3">
    <source>
        <dbReference type="ARBA" id="ARBA00023163"/>
    </source>
</evidence>
<comment type="caution">
    <text evidence="7">The sequence shown here is derived from an EMBL/GenBank/DDBJ whole genome shotgun (WGS) entry which is preliminary data.</text>
</comment>
<evidence type="ECO:0000256" key="5">
    <source>
        <dbReference type="SAM" id="MobiDB-lite"/>
    </source>
</evidence>
<dbReference type="OrthoDB" id="1871428at2759"/>
<reference evidence="7 8" key="1">
    <citation type="journal article" date="2018" name="Mol. Plant">
        <title>The genome of Artemisia annua provides insight into the evolution of Asteraceae family and artemisinin biosynthesis.</title>
        <authorList>
            <person name="Shen Q."/>
            <person name="Zhang L."/>
            <person name="Liao Z."/>
            <person name="Wang S."/>
            <person name="Yan T."/>
            <person name="Shi P."/>
            <person name="Liu M."/>
            <person name="Fu X."/>
            <person name="Pan Q."/>
            <person name="Wang Y."/>
            <person name="Lv Z."/>
            <person name="Lu X."/>
            <person name="Zhang F."/>
            <person name="Jiang W."/>
            <person name="Ma Y."/>
            <person name="Chen M."/>
            <person name="Hao X."/>
            <person name="Li L."/>
            <person name="Tang Y."/>
            <person name="Lv G."/>
            <person name="Zhou Y."/>
            <person name="Sun X."/>
            <person name="Brodelius P.E."/>
            <person name="Rose J.K.C."/>
            <person name="Tang K."/>
        </authorList>
    </citation>
    <scope>NUCLEOTIDE SEQUENCE [LARGE SCALE GENOMIC DNA]</scope>
    <source>
        <strain evidence="8">cv. Huhao1</strain>
        <tissue evidence="7">Leaf</tissue>
    </source>
</reference>
<dbReference type="PROSITE" id="PS51005">
    <property type="entry name" value="NAC"/>
    <property type="match status" value="1"/>
</dbReference>
<name>A0A2U1P2T8_ARTAN</name>
<organism evidence="7 8">
    <name type="scientific">Artemisia annua</name>
    <name type="common">Sweet wormwood</name>
    <dbReference type="NCBI Taxonomy" id="35608"/>
    <lineage>
        <taxon>Eukaryota</taxon>
        <taxon>Viridiplantae</taxon>
        <taxon>Streptophyta</taxon>
        <taxon>Embryophyta</taxon>
        <taxon>Tracheophyta</taxon>
        <taxon>Spermatophyta</taxon>
        <taxon>Magnoliopsida</taxon>
        <taxon>eudicotyledons</taxon>
        <taxon>Gunneridae</taxon>
        <taxon>Pentapetalae</taxon>
        <taxon>asterids</taxon>
        <taxon>campanulids</taxon>
        <taxon>Asterales</taxon>
        <taxon>Asteraceae</taxon>
        <taxon>Asteroideae</taxon>
        <taxon>Anthemideae</taxon>
        <taxon>Artemisiinae</taxon>
        <taxon>Artemisia</taxon>
    </lineage>
</organism>
<dbReference type="PANTHER" id="PTHR31744">
    <property type="entry name" value="PROTEIN CUP-SHAPED COTYLEDON 2-RELATED"/>
    <property type="match status" value="1"/>
</dbReference>
<dbReference type="GO" id="GO:0006355">
    <property type="term" value="P:regulation of DNA-templated transcription"/>
    <property type="evidence" value="ECO:0007669"/>
    <property type="project" value="InterPro"/>
</dbReference>
<dbReference type="AlphaFoldDB" id="A0A2U1P2T8"/>
<dbReference type="SUPFAM" id="SSF101941">
    <property type="entry name" value="NAC domain"/>
    <property type="match status" value="1"/>
</dbReference>
<dbReference type="Gene3D" id="2.170.150.80">
    <property type="entry name" value="NAC domain"/>
    <property type="match status" value="1"/>
</dbReference>
<dbReference type="STRING" id="35608.A0A2U1P2T8"/>
<evidence type="ECO:0000313" key="8">
    <source>
        <dbReference type="Proteomes" id="UP000245207"/>
    </source>
</evidence>
<feature type="region of interest" description="Disordered" evidence="5">
    <location>
        <begin position="239"/>
        <end position="280"/>
    </location>
</feature>
<feature type="compositionally biased region" description="Low complexity" evidence="5">
    <location>
        <begin position="239"/>
        <end position="256"/>
    </location>
</feature>
<accession>A0A2U1P2T8</accession>
<keyword evidence="8" id="KW-1185">Reference proteome</keyword>
<keyword evidence="4" id="KW-0539">Nucleus</keyword>
<sequence>MSTHQNEQVDNVNMKISKLNFVRDGAIRLPPGFRFQPTDQEIVFQYLIRKVFSCPLPASIVPEIVNICKFNPWDLPGDWEQDRYFFSKKEAKYGNAQRSNRVSDNGYWKATGFDKQITRCCNNNPNSRRREIITGMKKTLVFYKGKPTHGEATTRTNWIMHEYRLVHSSCTPKTNSNDKGSWIQMGNWVLCHIFLNKRSRKVGSEDVKPISSGLTPQKELLHHGFTIRNDGMHVIHDVSSSSLSSSSSSSSSCGSSVVTHEVSSSRKSLDHEDIKSNALM</sequence>
<keyword evidence="1" id="KW-0805">Transcription regulation</keyword>
<dbReference type="PANTHER" id="PTHR31744:SF93">
    <property type="entry name" value="NAC DOMAIN-CONTAINING PROTEIN"/>
    <property type="match status" value="1"/>
</dbReference>